<dbReference type="RefSeq" id="WP_343916631.1">
    <property type="nucleotide sequence ID" value="NZ_BAAAKK010000001.1"/>
</dbReference>
<dbReference type="Pfam" id="PF13302">
    <property type="entry name" value="Acetyltransf_3"/>
    <property type="match status" value="1"/>
</dbReference>
<dbReference type="InterPro" id="IPR000182">
    <property type="entry name" value="GNAT_dom"/>
</dbReference>
<organism evidence="2 3">
    <name type="scientific">Agrococcus citreus</name>
    <dbReference type="NCBI Taxonomy" id="84643"/>
    <lineage>
        <taxon>Bacteria</taxon>
        <taxon>Bacillati</taxon>
        <taxon>Actinomycetota</taxon>
        <taxon>Actinomycetes</taxon>
        <taxon>Micrococcales</taxon>
        <taxon>Microbacteriaceae</taxon>
        <taxon>Agrococcus</taxon>
    </lineage>
</organism>
<dbReference type="SUPFAM" id="SSF55729">
    <property type="entry name" value="Acyl-CoA N-acyltransferases (Nat)"/>
    <property type="match status" value="1"/>
</dbReference>
<dbReference type="PANTHER" id="PTHR43792">
    <property type="entry name" value="GNAT FAMILY, PUTATIVE (AFU_ORTHOLOGUE AFUA_3G00765)-RELATED-RELATED"/>
    <property type="match status" value="1"/>
</dbReference>
<dbReference type="Gene3D" id="3.40.630.30">
    <property type="match status" value="1"/>
</dbReference>
<evidence type="ECO:0000313" key="2">
    <source>
        <dbReference type="EMBL" id="GAA1417995.1"/>
    </source>
</evidence>
<sequence>MTEHRGPQRPLLALRPLSVTDAEAMADVLADPALHVYTGGEPAAREELERRYAVQVQGGPPDGSERWLNLVVLLGEERRPIGYVQATIPVGGESAEIAWVIGSPWQARGFGSRAASLLVSELAMLGIRELLAHIHPKHSASQRVARSLGMSPTETVVDGEVRWTGSLDADACDDGHPGGGIGAR</sequence>
<accession>A0ABN1YN06</accession>
<reference evidence="2 3" key="1">
    <citation type="journal article" date="2019" name="Int. J. Syst. Evol. Microbiol.">
        <title>The Global Catalogue of Microorganisms (GCM) 10K type strain sequencing project: providing services to taxonomists for standard genome sequencing and annotation.</title>
        <authorList>
            <consortium name="The Broad Institute Genomics Platform"/>
            <consortium name="The Broad Institute Genome Sequencing Center for Infectious Disease"/>
            <person name="Wu L."/>
            <person name="Ma J."/>
        </authorList>
    </citation>
    <scope>NUCLEOTIDE SEQUENCE [LARGE SCALE GENOMIC DNA]</scope>
    <source>
        <strain evidence="2 3">JCM 12398</strain>
    </source>
</reference>
<comment type="caution">
    <text evidence="2">The sequence shown here is derived from an EMBL/GenBank/DDBJ whole genome shotgun (WGS) entry which is preliminary data.</text>
</comment>
<dbReference type="Proteomes" id="UP001501266">
    <property type="component" value="Unassembled WGS sequence"/>
</dbReference>
<proteinExistence type="predicted"/>
<keyword evidence="3" id="KW-1185">Reference proteome</keyword>
<protein>
    <submittedName>
        <fullName evidence="2">GNAT family N-acetyltransferase</fullName>
    </submittedName>
</protein>
<dbReference type="PROSITE" id="PS51186">
    <property type="entry name" value="GNAT"/>
    <property type="match status" value="1"/>
</dbReference>
<name>A0ABN1YN06_9MICO</name>
<feature type="domain" description="N-acetyltransferase" evidence="1">
    <location>
        <begin position="12"/>
        <end position="168"/>
    </location>
</feature>
<dbReference type="InterPro" id="IPR051531">
    <property type="entry name" value="N-acetyltransferase"/>
</dbReference>
<evidence type="ECO:0000259" key="1">
    <source>
        <dbReference type="PROSITE" id="PS51186"/>
    </source>
</evidence>
<gene>
    <name evidence="2" type="ORF">GCM10009640_03040</name>
</gene>
<dbReference type="EMBL" id="BAAAKK010000001">
    <property type="protein sequence ID" value="GAA1417995.1"/>
    <property type="molecule type" value="Genomic_DNA"/>
</dbReference>
<evidence type="ECO:0000313" key="3">
    <source>
        <dbReference type="Proteomes" id="UP001501266"/>
    </source>
</evidence>
<dbReference type="InterPro" id="IPR016181">
    <property type="entry name" value="Acyl_CoA_acyltransferase"/>
</dbReference>
<dbReference type="PANTHER" id="PTHR43792:SF1">
    <property type="entry name" value="N-ACETYLTRANSFERASE DOMAIN-CONTAINING PROTEIN"/>
    <property type="match status" value="1"/>
</dbReference>